<dbReference type="EMBL" id="FZOG01000001">
    <property type="protein sequence ID" value="SNR95326.1"/>
    <property type="molecule type" value="Genomic_DNA"/>
</dbReference>
<dbReference type="Proteomes" id="UP000242915">
    <property type="component" value="Unassembled WGS sequence"/>
</dbReference>
<accession>A0A239AI29</accession>
<evidence type="ECO:0000313" key="2">
    <source>
        <dbReference type="EMBL" id="SNR95326.1"/>
    </source>
</evidence>
<keyword evidence="3" id="KW-1185">Reference proteome</keyword>
<gene>
    <name evidence="2" type="ORF">SAMN05216255_1216</name>
</gene>
<keyword evidence="1" id="KW-0812">Transmembrane</keyword>
<sequence>MHRCQAFVKRFVVVFHHYYIIIWMTGKSVPVRH</sequence>
<keyword evidence="1" id="KW-0472">Membrane</keyword>
<feature type="transmembrane region" description="Helical" evidence="1">
    <location>
        <begin position="7"/>
        <end position="26"/>
    </location>
</feature>
<evidence type="ECO:0000256" key="1">
    <source>
        <dbReference type="SAM" id="Phobius"/>
    </source>
</evidence>
<dbReference type="AlphaFoldDB" id="A0A239AI29"/>
<reference evidence="3" key="1">
    <citation type="submission" date="2017-06" db="EMBL/GenBank/DDBJ databases">
        <authorList>
            <person name="Varghese N."/>
            <person name="Submissions S."/>
        </authorList>
    </citation>
    <scope>NUCLEOTIDE SEQUENCE [LARGE SCALE GENOMIC DNA]</scope>
    <source>
        <strain evidence="3">CIP 108523</strain>
    </source>
</reference>
<name>A0A239AI29_9PSED</name>
<proteinExistence type="predicted"/>
<protein>
    <submittedName>
        <fullName evidence="2">Uncharacterized protein</fullName>
    </submittedName>
</protein>
<organism evidence="2 3">
    <name type="scientific">Pseudomonas segetis</name>
    <dbReference type="NCBI Taxonomy" id="298908"/>
    <lineage>
        <taxon>Bacteria</taxon>
        <taxon>Pseudomonadati</taxon>
        <taxon>Pseudomonadota</taxon>
        <taxon>Gammaproteobacteria</taxon>
        <taxon>Pseudomonadales</taxon>
        <taxon>Pseudomonadaceae</taxon>
        <taxon>Pseudomonas</taxon>
    </lineage>
</organism>
<keyword evidence="1" id="KW-1133">Transmembrane helix</keyword>
<evidence type="ECO:0000313" key="3">
    <source>
        <dbReference type="Proteomes" id="UP000242915"/>
    </source>
</evidence>